<dbReference type="EMBL" id="MLJW01007076">
    <property type="protein sequence ID" value="OIQ65768.1"/>
    <property type="molecule type" value="Genomic_DNA"/>
</dbReference>
<organism evidence="1">
    <name type="scientific">mine drainage metagenome</name>
    <dbReference type="NCBI Taxonomy" id="410659"/>
    <lineage>
        <taxon>unclassified sequences</taxon>
        <taxon>metagenomes</taxon>
        <taxon>ecological metagenomes</taxon>
    </lineage>
</organism>
<sequence>MPQTGSFRSAFNQTRQICHHKTLLRTDPHHPQIRMQGGKRVICDARTSIGDGRDQCRFASVGHTQQTDISQYFEFELQVAFFTRPAGCFLPWRTVDGTFVAQIAKTAITAFGNGDHFTGFKQLKQHLTGFGIGNDGAHRHLQGNVFASRAKHIRAHAMLATLRVVAARKPVIHQRIEVGVGNGKHVTTATTIPAIGTTKLLVFFMPKRNAAGSAVSGRNVNVGFVNEFHDQGFINEKPRAVRRVLRGDYQPVKLPSRSRYACSKHL</sequence>
<evidence type="ECO:0000313" key="1">
    <source>
        <dbReference type="EMBL" id="OIQ65768.1"/>
    </source>
</evidence>
<proteinExistence type="predicted"/>
<reference evidence="1" key="1">
    <citation type="submission" date="2016-10" db="EMBL/GenBank/DDBJ databases">
        <title>Sequence of Gallionella enrichment culture.</title>
        <authorList>
            <person name="Poehlein A."/>
            <person name="Muehling M."/>
            <person name="Daniel R."/>
        </authorList>
    </citation>
    <scope>NUCLEOTIDE SEQUENCE</scope>
</reference>
<accession>A0A1J5P4V6</accession>
<protein>
    <submittedName>
        <fullName evidence="1">Uncharacterized protein</fullName>
    </submittedName>
</protein>
<name>A0A1J5P4V6_9ZZZZ</name>
<gene>
    <name evidence="1" type="ORF">GALL_526700</name>
</gene>
<dbReference type="AlphaFoldDB" id="A0A1J5P4V6"/>
<comment type="caution">
    <text evidence="1">The sequence shown here is derived from an EMBL/GenBank/DDBJ whole genome shotgun (WGS) entry which is preliminary data.</text>
</comment>